<name>A0A1E5L739_9FIRM</name>
<evidence type="ECO:0000313" key="2">
    <source>
        <dbReference type="EMBL" id="OEH85970.1"/>
    </source>
</evidence>
<keyword evidence="3" id="KW-1185">Reference proteome</keyword>
<proteinExistence type="inferred from homology"/>
<gene>
    <name evidence="2" type="ORF">BHU72_03670</name>
</gene>
<dbReference type="Pfam" id="PF03780">
    <property type="entry name" value="Asp23"/>
    <property type="match status" value="1"/>
</dbReference>
<dbReference type="PANTHER" id="PTHR34297:SF2">
    <property type="entry name" value="ASP23_GLS24 FAMILY ENVELOPE STRESS RESPONSE PROTEIN"/>
    <property type="match status" value="1"/>
</dbReference>
<organism evidence="2 3">
    <name type="scientific">Desulfuribacillus stibiiarsenatis</name>
    <dbReference type="NCBI Taxonomy" id="1390249"/>
    <lineage>
        <taxon>Bacteria</taxon>
        <taxon>Bacillati</taxon>
        <taxon>Bacillota</taxon>
        <taxon>Desulfuribacillia</taxon>
        <taxon>Desulfuribacillales</taxon>
        <taxon>Desulfuribacillaceae</taxon>
        <taxon>Desulfuribacillus</taxon>
    </lineage>
</organism>
<dbReference type="AlphaFoldDB" id="A0A1E5L739"/>
<evidence type="ECO:0000256" key="1">
    <source>
        <dbReference type="ARBA" id="ARBA00005721"/>
    </source>
</evidence>
<dbReference type="InterPro" id="IPR005531">
    <property type="entry name" value="Asp23"/>
</dbReference>
<dbReference type="PANTHER" id="PTHR34297">
    <property type="entry name" value="HYPOTHETICAL CYTOSOLIC PROTEIN-RELATED"/>
    <property type="match status" value="1"/>
</dbReference>
<accession>A0A1E5L739</accession>
<reference evidence="2 3" key="1">
    <citation type="submission" date="2016-09" db="EMBL/GenBank/DDBJ databases">
        <title>Desulfuribacillus arsenicus sp. nov., an obligately anaerobic, dissimilatory arsenic- and antimonate-reducing bacterium isolated from anoxic sediments.</title>
        <authorList>
            <person name="Abin C.A."/>
            <person name="Hollibaugh J.T."/>
        </authorList>
    </citation>
    <scope>NUCLEOTIDE SEQUENCE [LARGE SCALE GENOMIC DNA]</scope>
    <source>
        <strain evidence="2 3">MLFW-2</strain>
    </source>
</reference>
<dbReference type="EMBL" id="MJAT01000012">
    <property type="protein sequence ID" value="OEH85970.1"/>
    <property type="molecule type" value="Genomic_DNA"/>
</dbReference>
<comment type="caution">
    <text evidence="2">The sequence shown here is derived from an EMBL/GenBank/DDBJ whole genome shotgun (WGS) entry which is preliminary data.</text>
</comment>
<comment type="similarity">
    <text evidence="1">Belongs to the asp23 family.</text>
</comment>
<dbReference type="STRING" id="1390249.BHU72_03670"/>
<protein>
    <recommendedName>
        <fullName evidence="4">Alkaline-shock protein</fullName>
    </recommendedName>
</protein>
<evidence type="ECO:0008006" key="4">
    <source>
        <dbReference type="Google" id="ProtNLM"/>
    </source>
</evidence>
<evidence type="ECO:0000313" key="3">
    <source>
        <dbReference type="Proteomes" id="UP000095255"/>
    </source>
</evidence>
<sequence length="129" mass="14405">MKDAINKSGIKGVLTFDPDVIKTIAAIASLEIEGIYAISGGIFDGIAQKLSNKHLYKGIKVEIGSEEVSISLYLIVEYNHSIPDIYHNLKSNLQQSLEFMTGLKVQEVNVRIDGLKIYDDKEKEKEVTY</sequence>
<dbReference type="Proteomes" id="UP000095255">
    <property type="component" value="Unassembled WGS sequence"/>
</dbReference>